<dbReference type="InterPro" id="IPR013904">
    <property type="entry name" value="RXT2_N"/>
</dbReference>
<comment type="caution">
    <text evidence="4">The sequence shown here is derived from an EMBL/GenBank/DDBJ whole genome shotgun (WGS) entry which is preliminary data.</text>
</comment>
<dbReference type="Proteomes" id="UP001479436">
    <property type="component" value="Unassembled WGS sequence"/>
</dbReference>
<feature type="compositionally biased region" description="Polar residues" evidence="2">
    <location>
        <begin position="1"/>
        <end position="11"/>
    </location>
</feature>
<feature type="domain" description="Transcriptional regulatory protein RXT2 N-terminal" evidence="3">
    <location>
        <begin position="60"/>
        <end position="141"/>
    </location>
</feature>
<evidence type="ECO:0000256" key="2">
    <source>
        <dbReference type="SAM" id="MobiDB-lite"/>
    </source>
</evidence>
<keyword evidence="5" id="KW-1185">Reference proteome</keyword>
<proteinExistence type="predicted"/>
<feature type="region of interest" description="Disordered" evidence="2">
    <location>
        <begin position="56"/>
        <end position="79"/>
    </location>
</feature>
<dbReference type="EMBL" id="JASJQH010007225">
    <property type="protein sequence ID" value="KAK9712280.1"/>
    <property type="molecule type" value="Genomic_DNA"/>
</dbReference>
<name>A0ABR2W0F6_9FUNG</name>
<keyword evidence="1" id="KW-0175">Coiled coil</keyword>
<protein>
    <recommendedName>
        <fullName evidence="3">Transcriptional regulatory protein RXT2 N-terminal domain-containing protein</fullName>
    </recommendedName>
</protein>
<dbReference type="Pfam" id="PF08595">
    <property type="entry name" value="RXT2_N"/>
    <property type="match status" value="1"/>
</dbReference>
<evidence type="ECO:0000313" key="4">
    <source>
        <dbReference type="EMBL" id="KAK9712280.1"/>
    </source>
</evidence>
<accession>A0ABR2W0F6</accession>
<feature type="compositionally biased region" description="Polar residues" evidence="2">
    <location>
        <begin position="59"/>
        <end position="79"/>
    </location>
</feature>
<evidence type="ECO:0000256" key="1">
    <source>
        <dbReference type="SAM" id="Coils"/>
    </source>
</evidence>
<evidence type="ECO:0000259" key="3">
    <source>
        <dbReference type="Pfam" id="PF08595"/>
    </source>
</evidence>
<evidence type="ECO:0000313" key="5">
    <source>
        <dbReference type="Proteomes" id="UP001479436"/>
    </source>
</evidence>
<feature type="region of interest" description="Disordered" evidence="2">
    <location>
        <begin position="1"/>
        <end position="27"/>
    </location>
</feature>
<gene>
    <name evidence="4" type="ORF">K7432_007237</name>
</gene>
<organism evidence="4 5">
    <name type="scientific">Basidiobolus ranarum</name>
    <dbReference type="NCBI Taxonomy" id="34480"/>
    <lineage>
        <taxon>Eukaryota</taxon>
        <taxon>Fungi</taxon>
        <taxon>Fungi incertae sedis</taxon>
        <taxon>Zoopagomycota</taxon>
        <taxon>Entomophthoromycotina</taxon>
        <taxon>Basidiobolomycetes</taxon>
        <taxon>Basidiobolales</taxon>
        <taxon>Basidiobolaceae</taxon>
        <taxon>Basidiobolus</taxon>
    </lineage>
</organism>
<reference evidence="4 5" key="1">
    <citation type="submission" date="2023-04" db="EMBL/GenBank/DDBJ databases">
        <title>Genome of Basidiobolus ranarum AG-B5.</title>
        <authorList>
            <person name="Stajich J.E."/>
            <person name="Carter-House D."/>
            <person name="Gryganskyi A."/>
        </authorList>
    </citation>
    <scope>NUCLEOTIDE SEQUENCE [LARGE SCALE GENOMIC DNA]</scope>
    <source>
        <strain evidence="4 5">AG-B5</strain>
    </source>
</reference>
<sequence length="212" mass="24531">MEADPLNSSRPLFSDTEPSDSEEIGFCPHNRGKKLKLGADHVHGNTRLWTFKATIGNGKETSGNSKRTNSSSEMENVDSSADVNIEELLSPPEKLEDFTTKYQYRRIIKDKKLEFYIIKLMEMIENESKRNRNLRRLVTILQRDEPSAKDDIDDEEISKEEYFKTWEAVQEALSHSNALLEVLGTTRSKLTYVERQKSRLWKKLKSKKDKSS</sequence>
<feature type="coiled-coil region" evidence="1">
    <location>
        <begin position="117"/>
        <end position="144"/>
    </location>
</feature>